<dbReference type="PANTHER" id="PTHR43895">
    <property type="entry name" value="CALCIUM/CALMODULIN-DEPENDENT PROTEIN KINASE KINASE-RELATED"/>
    <property type="match status" value="1"/>
</dbReference>
<dbReference type="InterPro" id="IPR011009">
    <property type="entry name" value="Kinase-like_dom_sf"/>
</dbReference>
<dbReference type="STRING" id="1447875.A0A2B7XTJ3"/>
<protein>
    <recommendedName>
        <fullName evidence="1">non-specific serine/threonine protein kinase</fullName>
        <ecNumber evidence="1">2.7.11.1</ecNumber>
    </recommendedName>
</protein>
<dbReference type="PROSITE" id="PS50011">
    <property type="entry name" value="PROTEIN_KINASE_DOM"/>
    <property type="match status" value="1"/>
</dbReference>
<feature type="binding site" evidence="9">
    <location>
        <position position="351"/>
    </location>
    <ligand>
        <name>ATP</name>
        <dbReference type="ChEBI" id="CHEBI:30616"/>
    </ligand>
</feature>
<evidence type="ECO:0000313" key="12">
    <source>
        <dbReference type="EMBL" id="PGH12300.1"/>
    </source>
</evidence>
<keyword evidence="4 9" id="KW-0547">Nucleotide-binding</keyword>
<comment type="catalytic activity">
    <reaction evidence="8">
        <text>L-seryl-[protein] + ATP = O-phospho-L-seryl-[protein] + ADP + H(+)</text>
        <dbReference type="Rhea" id="RHEA:17989"/>
        <dbReference type="Rhea" id="RHEA-COMP:9863"/>
        <dbReference type="Rhea" id="RHEA-COMP:11604"/>
        <dbReference type="ChEBI" id="CHEBI:15378"/>
        <dbReference type="ChEBI" id="CHEBI:29999"/>
        <dbReference type="ChEBI" id="CHEBI:30616"/>
        <dbReference type="ChEBI" id="CHEBI:83421"/>
        <dbReference type="ChEBI" id="CHEBI:456216"/>
        <dbReference type="EC" id="2.7.11.1"/>
    </reaction>
</comment>
<dbReference type="GO" id="GO:0005524">
    <property type="term" value="F:ATP binding"/>
    <property type="evidence" value="ECO:0007669"/>
    <property type="project" value="UniProtKB-UniRule"/>
</dbReference>
<keyword evidence="3" id="KW-0808">Transferase</keyword>
<evidence type="ECO:0000256" key="10">
    <source>
        <dbReference type="SAM" id="MobiDB-lite"/>
    </source>
</evidence>
<dbReference type="PROSITE" id="PS00108">
    <property type="entry name" value="PROTEIN_KINASE_ST"/>
    <property type="match status" value="1"/>
</dbReference>
<accession>A0A2B7XTJ3</accession>
<dbReference type="Gene3D" id="1.10.510.10">
    <property type="entry name" value="Transferase(Phosphotransferase) domain 1"/>
    <property type="match status" value="1"/>
</dbReference>
<evidence type="ECO:0000256" key="9">
    <source>
        <dbReference type="PROSITE-ProRule" id="PRU10141"/>
    </source>
</evidence>
<feature type="compositionally biased region" description="Low complexity" evidence="10">
    <location>
        <begin position="111"/>
        <end position="130"/>
    </location>
</feature>
<evidence type="ECO:0000256" key="2">
    <source>
        <dbReference type="ARBA" id="ARBA00022527"/>
    </source>
</evidence>
<organism evidence="12 13">
    <name type="scientific">Helicocarpus griseus UAMH5409</name>
    <dbReference type="NCBI Taxonomy" id="1447875"/>
    <lineage>
        <taxon>Eukaryota</taxon>
        <taxon>Fungi</taxon>
        <taxon>Dikarya</taxon>
        <taxon>Ascomycota</taxon>
        <taxon>Pezizomycotina</taxon>
        <taxon>Eurotiomycetes</taxon>
        <taxon>Eurotiomycetidae</taxon>
        <taxon>Onygenales</taxon>
        <taxon>Ajellomycetaceae</taxon>
        <taxon>Helicocarpus</taxon>
    </lineage>
</organism>
<feature type="compositionally biased region" description="Low complexity" evidence="10">
    <location>
        <begin position="188"/>
        <end position="213"/>
    </location>
</feature>
<keyword evidence="6 9" id="KW-0067">ATP-binding</keyword>
<evidence type="ECO:0000256" key="7">
    <source>
        <dbReference type="ARBA" id="ARBA00047899"/>
    </source>
</evidence>
<evidence type="ECO:0000256" key="4">
    <source>
        <dbReference type="ARBA" id="ARBA00022741"/>
    </source>
</evidence>
<evidence type="ECO:0000259" key="11">
    <source>
        <dbReference type="PROSITE" id="PS50011"/>
    </source>
</evidence>
<sequence>MSGPMMTAHAVYPSEDHSASGNINHTNSRLVKPLAGLTLATDPDFENARLADLPNAIAEEDEETASEPAEPLTPNDDSHPHTFKDAPLFAPPTTKPIIINTDATPPSTPQASVPASRPTTAASTATSATPRPSPLKNASKSIKSLFRRKNSNGNSSDESSPTEANPPGNTSIFTAIRNGSLSSPSHNSPTTSRSGSPPSPSSPSSTLNDTTTPAMLSTSTPSESSFFAKKQNRAATGLSLKERSKIIFGSTPKPERIEQRIRSPSLSDVRNQREHPGFSIPAAAGVGLKSRRMSATLPDDFYVDTCELNDEYVSASKVPGKRGKEIGRGATAKVKVMCRKGTKKSEHYAVKEFRRREKNENEEEYVKKVKSEFSIANSLHHPNIVESFRLCTHNGRWNHVMEYCTYGELYSLVQKKYLTLTDNLCFFKQTIRGIAYLHANGIAHRDIKLENLLLSDEGQVKITDFGVSEVFSGIHPGLRSAGGVCGKEMKDVTLCSPGICGSLPYIAPEVLAKKDKYDPRPLDIWSCGIVYLTLRLNGSPWHAADPKYSGYDTFLKGWNRFLEKDPDRVVTEDDYPKCGPIFSLGIDHRGLKRLLLKMLHPDPSKRATVEETMQDRFFKSIECCSPDVTDPSKVVTSIDAACKGSHKLASKMVVQKTHNHFPPARKIMPQHRFDMGDGYS</sequence>
<dbReference type="SMART" id="SM00220">
    <property type="entry name" value="S_TKc"/>
    <property type="match status" value="1"/>
</dbReference>
<name>A0A2B7XTJ3_9EURO</name>
<reference evidence="12 13" key="1">
    <citation type="submission" date="2017-10" db="EMBL/GenBank/DDBJ databases">
        <title>Comparative genomics in systemic dimorphic fungi from Ajellomycetaceae.</title>
        <authorList>
            <person name="Munoz J.F."/>
            <person name="Mcewen J.G."/>
            <person name="Clay O.K."/>
            <person name="Cuomo C.A."/>
        </authorList>
    </citation>
    <scope>NUCLEOTIDE SEQUENCE [LARGE SCALE GENOMIC DNA]</scope>
    <source>
        <strain evidence="12 13">UAMH5409</strain>
    </source>
</reference>
<feature type="compositionally biased region" description="Polar residues" evidence="10">
    <location>
        <begin position="151"/>
        <end position="187"/>
    </location>
</feature>
<dbReference type="EC" id="2.7.11.1" evidence="1"/>
<feature type="compositionally biased region" description="Polar residues" evidence="10">
    <location>
        <begin position="214"/>
        <end position="225"/>
    </location>
</feature>
<comment type="caution">
    <text evidence="12">The sequence shown here is derived from an EMBL/GenBank/DDBJ whole genome shotgun (WGS) entry which is preliminary data.</text>
</comment>
<gene>
    <name evidence="12" type="ORF">AJ79_04366</name>
</gene>
<keyword evidence="13" id="KW-1185">Reference proteome</keyword>
<evidence type="ECO:0000256" key="8">
    <source>
        <dbReference type="ARBA" id="ARBA00048679"/>
    </source>
</evidence>
<dbReference type="EMBL" id="PDNB01000060">
    <property type="protein sequence ID" value="PGH12300.1"/>
    <property type="molecule type" value="Genomic_DNA"/>
</dbReference>
<comment type="catalytic activity">
    <reaction evidence="7">
        <text>L-threonyl-[protein] + ATP = O-phospho-L-threonyl-[protein] + ADP + H(+)</text>
        <dbReference type="Rhea" id="RHEA:46608"/>
        <dbReference type="Rhea" id="RHEA-COMP:11060"/>
        <dbReference type="Rhea" id="RHEA-COMP:11605"/>
        <dbReference type="ChEBI" id="CHEBI:15378"/>
        <dbReference type="ChEBI" id="CHEBI:30013"/>
        <dbReference type="ChEBI" id="CHEBI:30616"/>
        <dbReference type="ChEBI" id="CHEBI:61977"/>
        <dbReference type="ChEBI" id="CHEBI:456216"/>
        <dbReference type="EC" id="2.7.11.1"/>
    </reaction>
</comment>
<feature type="domain" description="Protein kinase" evidence="11">
    <location>
        <begin position="320"/>
        <end position="618"/>
    </location>
</feature>
<proteinExistence type="predicted"/>
<dbReference type="SUPFAM" id="SSF56112">
    <property type="entry name" value="Protein kinase-like (PK-like)"/>
    <property type="match status" value="1"/>
</dbReference>
<evidence type="ECO:0000256" key="3">
    <source>
        <dbReference type="ARBA" id="ARBA00022679"/>
    </source>
</evidence>
<evidence type="ECO:0000256" key="6">
    <source>
        <dbReference type="ARBA" id="ARBA00022840"/>
    </source>
</evidence>
<dbReference type="PANTHER" id="PTHR43895:SF32">
    <property type="entry name" value="SERINE_THREONINE-PROTEIN KINASE CHK1"/>
    <property type="match status" value="1"/>
</dbReference>
<dbReference type="InterPro" id="IPR008271">
    <property type="entry name" value="Ser/Thr_kinase_AS"/>
</dbReference>
<evidence type="ECO:0000256" key="5">
    <source>
        <dbReference type="ARBA" id="ARBA00022777"/>
    </source>
</evidence>
<dbReference type="InterPro" id="IPR000719">
    <property type="entry name" value="Prot_kinase_dom"/>
</dbReference>
<dbReference type="AlphaFoldDB" id="A0A2B7XTJ3"/>
<dbReference type="PROSITE" id="PS00107">
    <property type="entry name" value="PROTEIN_KINASE_ATP"/>
    <property type="match status" value="1"/>
</dbReference>
<dbReference type="GO" id="GO:0004674">
    <property type="term" value="F:protein serine/threonine kinase activity"/>
    <property type="evidence" value="ECO:0007669"/>
    <property type="project" value="UniProtKB-KW"/>
</dbReference>
<dbReference type="GO" id="GO:0007165">
    <property type="term" value="P:signal transduction"/>
    <property type="evidence" value="ECO:0007669"/>
    <property type="project" value="TreeGrafter"/>
</dbReference>
<keyword evidence="2" id="KW-0723">Serine/threonine-protein kinase</keyword>
<dbReference type="Pfam" id="PF00069">
    <property type="entry name" value="Pkinase"/>
    <property type="match status" value="1"/>
</dbReference>
<dbReference type="Proteomes" id="UP000223968">
    <property type="component" value="Unassembled WGS sequence"/>
</dbReference>
<evidence type="ECO:0000313" key="13">
    <source>
        <dbReference type="Proteomes" id="UP000223968"/>
    </source>
</evidence>
<dbReference type="OrthoDB" id="4062651at2759"/>
<dbReference type="InterPro" id="IPR017441">
    <property type="entry name" value="Protein_kinase_ATP_BS"/>
</dbReference>
<keyword evidence="5 12" id="KW-0418">Kinase</keyword>
<evidence type="ECO:0000256" key="1">
    <source>
        <dbReference type="ARBA" id="ARBA00012513"/>
    </source>
</evidence>
<feature type="region of interest" description="Disordered" evidence="10">
    <location>
        <begin position="53"/>
        <end position="230"/>
    </location>
</feature>